<dbReference type="AlphaFoldDB" id="A0A9P7ZE26"/>
<comment type="caution">
    <text evidence="2">The sequence shown here is derived from an EMBL/GenBank/DDBJ whole genome shotgun (WGS) entry which is preliminary data.</text>
</comment>
<feature type="compositionally biased region" description="Polar residues" evidence="1">
    <location>
        <begin position="1188"/>
        <end position="1205"/>
    </location>
</feature>
<evidence type="ECO:0008006" key="4">
    <source>
        <dbReference type="Google" id="ProtNLM"/>
    </source>
</evidence>
<feature type="compositionally biased region" description="Basic and acidic residues" evidence="1">
    <location>
        <begin position="682"/>
        <end position="693"/>
    </location>
</feature>
<feature type="region of interest" description="Disordered" evidence="1">
    <location>
        <begin position="267"/>
        <end position="300"/>
    </location>
</feature>
<feature type="region of interest" description="Disordered" evidence="1">
    <location>
        <begin position="1181"/>
        <end position="1218"/>
    </location>
</feature>
<protein>
    <recommendedName>
        <fullName evidence="4">Peroxin/Ferlin domain-containing protein</fullName>
    </recommendedName>
</protein>
<keyword evidence="3" id="KW-1185">Reference proteome</keyword>
<name>A0A9P7ZE26_9HYPO</name>
<evidence type="ECO:0000313" key="3">
    <source>
        <dbReference type="Proteomes" id="UP000887229"/>
    </source>
</evidence>
<dbReference type="Proteomes" id="UP000887229">
    <property type="component" value="Unassembled WGS sequence"/>
</dbReference>
<evidence type="ECO:0000313" key="2">
    <source>
        <dbReference type="EMBL" id="KAG9249947.1"/>
    </source>
</evidence>
<feature type="compositionally biased region" description="Polar residues" evidence="1">
    <location>
        <begin position="272"/>
        <end position="300"/>
    </location>
</feature>
<sequence length="1218" mass="138957">MIRVRTSRRVAGLKPGDYDHEIVIVDRDGGLDRPDEERDQGASAGAGMERVSTEQRLLAAIGEEGSAAPSTQPSPRPEDQESRLEQRPSRGQDDQQDLPHLALRPSIEVQEPTPHAQYDAPNIVPKKPHVERETVIDILYENQRGGFLCGRPLFSAAALGGLDPTPWTNAYHKPSPTNIHTAQVPDPMWEWLWPEWHVNHQEGMDDEGWEYSFAFPKTFSWHGPRWYNSFVRRRAWTRKRGKKKKEDISVDPHMLNGDYFTVRPASERLSRRSQPSLASSRVSRATSHSTLGHGSNAEMQQIQPDIEDLETLLQRLRFARIDREKLEAVENYLENTLDLANLHQEMHEVMSLFIFQASRRLLLSHLMSVYDNTIARLEKEDTQHDRERRDALKQAMEHADEEVRKLAYWSDVKQMAESGESRGAVASHKGWQEEWQEQLVEKGQDLEDTAIEPAAIESHSTESRKRTNRDGSFNHVFTKSRFWNIPDEDVAAEIARSPFVPTARQYIRPLAMKMQAAALAKDARAQIGLHALWASHFEQPEKHHMVDGFTWRNIMLLVQNISPGKRRGRKMAAMRIVLPSEWGVDMDTRKIFRVNLAATVEEKLTVYRDHARRQKRTSKADTSSFVVRGERLSLSALARRLLQKSKQIQIYELGDIETTDYAVKQLWPQIEDMDEAAGSSATEKKDKDKDAEDSDFWVHREAHKPYNLTTRLEDIPVPLEWTQNSFDEYVEAVVCGQLAPEMAQQLYGADSEGLCRHERVDFSSIRSRLLMRAFLDPRAKPFITTPTFKMALNLISKAGGNRALAKELFDKVEAIGLPMDTEVYNIMLESYVLSRDVRFFYSFLRKMQQRYVRANARTWVLLLRLVKKDDARREIVTVMHKLGLFQDVNLRRETAAIMGPMHLHEAFQRENYPADFMREMTEKYGKRWNSTDAVHALLEEHFRLTAHSKLLQLQYTSFIGNVALGREGFETMIENALLVRSWPLTIDALTRMAEVGHEPSSKMYHKLLQLCEMTACPSAAGMVFYHMVLTGHTRSRALAAIMHMLQGGSPSTPYWKYADIPLMDKSASQQLKRNPARNVKEALTRLIGILTKRCDGFDPSAQLVTDVRCGLSRDRDLRRQQEQQQSTVAPPLKIRVKNLATGKFDYLALTHGFEDAHLAQGQIKPKLSAPADGSHIPTLTTGLIGRPGNSNKQGGQHDTGISKQPETIAPAPDAENKE</sequence>
<evidence type="ECO:0000256" key="1">
    <source>
        <dbReference type="SAM" id="MobiDB-lite"/>
    </source>
</evidence>
<reference evidence="2" key="1">
    <citation type="journal article" date="2021" name="IMA Fungus">
        <title>Genomic characterization of three marine fungi, including Emericellopsis atlantica sp. nov. with signatures of a generalist lifestyle and marine biomass degradation.</title>
        <authorList>
            <person name="Hagestad O.C."/>
            <person name="Hou L."/>
            <person name="Andersen J.H."/>
            <person name="Hansen E.H."/>
            <person name="Altermark B."/>
            <person name="Li C."/>
            <person name="Kuhnert E."/>
            <person name="Cox R.J."/>
            <person name="Crous P.W."/>
            <person name="Spatafora J.W."/>
            <person name="Lail K."/>
            <person name="Amirebrahimi M."/>
            <person name="Lipzen A."/>
            <person name="Pangilinan J."/>
            <person name="Andreopoulos W."/>
            <person name="Hayes R.D."/>
            <person name="Ng V."/>
            <person name="Grigoriev I.V."/>
            <person name="Jackson S.A."/>
            <person name="Sutton T.D.S."/>
            <person name="Dobson A.D.W."/>
            <person name="Rama T."/>
        </authorList>
    </citation>
    <scope>NUCLEOTIDE SEQUENCE</scope>
    <source>
        <strain evidence="2">TS7</strain>
    </source>
</reference>
<gene>
    <name evidence="2" type="ORF">F5Z01DRAFT_678268</name>
</gene>
<feature type="region of interest" description="Disordered" evidence="1">
    <location>
        <begin position="674"/>
        <end position="693"/>
    </location>
</feature>
<feature type="compositionally biased region" description="Basic and acidic residues" evidence="1">
    <location>
        <begin position="76"/>
        <end position="93"/>
    </location>
</feature>
<organism evidence="2 3">
    <name type="scientific">Emericellopsis atlantica</name>
    <dbReference type="NCBI Taxonomy" id="2614577"/>
    <lineage>
        <taxon>Eukaryota</taxon>
        <taxon>Fungi</taxon>
        <taxon>Dikarya</taxon>
        <taxon>Ascomycota</taxon>
        <taxon>Pezizomycotina</taxon>
        <taxon>Sordariomycetes</taxon>
        <taxon>Hypocreomycetidae</taxon>
        <taxon>Hypocreales</taxon>
        <taxon>Bionectriaceae</taxon>
        <taxon>Emericellopsis</taxon>
    </lineage>
</organism>
<proteinExistence type="predicted"/>
<dbReference type="GeneID" id="70296333"/>
<dbReference type="OrthoDB" id="72441at2759"/>
<dbReference type="Gene3D" id="1.25.40.10">
    <property type="entry name" value="Tetratricopeptide repeat domain"/>
    <property type="match status" value="1"/>
</dbReference>
<feature type="compositionally biased region" description="Basic and acidic residues" evidence="1">
    <location>
        <begin position="16"/>
        <end position="40"/>
    </location>
</feature>
<dbReference type="RefSeq" id="XP_046113871.1">
    <property type="nucleotide sequence ID" value="XM_046265430.1"/>
</dbReference>
<dbReference type="EMBL" id="MU251287">
    <property type="protein sequence ID" value="KAG9249947.1"/>
    <property type="molecule type" value="Genomic_DNA"/>
</dbReference>
<dbReference type="InterPro" id="IPR011990">
    <property type="entry name" value="TPR-like_helical_dom_sf"/>
</dbReference>
<feature type="region of interest" description="Disordered" evidence="1">
    <location>
        <begin position="1"/>
        <end position="98"/>
    </location>
</feature>
<accession>A0A9P7ZE26</accession>